<reference evidence="1 2" key="1">
    <citation type="journal article" date="2014" name="Nat. Genet.">
        <title>Genome sequence of the hot pepper provides insights into the evolution of pungency in Capsicum species.</title>
        <authorList>
            <person name="Kim S."/>
            <person name="Park M."/>
            <person name="Yeom S.I."/>
            <person name="Kim Y.M."/>
            <person name="Lee J.M."/>
            <person name="Lee H.A."/>
            <person name="Seo E."/>
            <person name="Choi J."/>
            <person name="Cheong K."/>
            <person name="Kim K.T."/>
            <person name="Jung K."/>
            <person name="Lee G.W."/>
            <person name="Oh S.K."/>
            <person name="Bae C."/>
            <person name="Kim S.B."/>
            <person name="Lee H.Y."/>
            <person name="Kim S.Y."/>
            <person name="Kim M.S."/>
            <person name="Kang B.C."/>
            <person name="Jo Y.D."/>
            <person name="Yang H.B."/>
            <person name="Jeong H.J."/>
            <person name="Kang W.H."/>
            <person name="Kwon J.K."/>
            <person name="Shin C."/>
            <person name="Lim J.Y."/>
            <person name="Park J.H."/>
            <person name="Huh J.H."/>
            <person name="Kim J.S."/>
            <person name="Kim B.D."/>
            <person name="Cohen O."/>
            <person name="Paran I."/>
            <person name="Suh M.C."/>
            <person name="Lee S.B."/>
            <person name="Kim Y.K."/>
            <person name="Shin Y."/>
            <person name="Noh S.J."/>
            <person name="Park J."/>
            <person name="Seo Y.S."/>
            <person name="Kwon S.Y."/>
            <person name="Kim H.A."/>
            <person name="Park J.M."/>
            <person name="Kim H.J."/>
            <person name="Choi S.B."/>
            <person name="Bosland P.W."/>
            <person name="Reeves G."/>
            <person name="Jo S.H."/>
            <person name="Lee B.W."/>
            <person name="Cho H.T."/>
            <person name="Choi H.S."/>
            <person name="Lee M.S."/>
            <person name="Yu Y."/>
            <person name="Do Choi Y."/>
            <person name="Park B.S."/>
            <person name="van Deynze A."/>
            <person name="Ashrafi H."/>
            <person name="Hill T."/>
            <person name="Kim W.T."/>
            <person name="Pai H.S."/>
            <person name="Ahn H.K."/>
            <person name="Yeam I."/>
            <person name="Giovannoni J.J."/>
            <person name="Rose J.K."/>
            <person name="Sorensen I."/>
            <person name="Lee S.J."/>
            <person name="Kim R.W."/>
            <person name="Choi I.Y."/>
            <person name="Choi B.S."/>
            <person name="Lim J.S."/>
            <person name="Lee Y.H."/>
            <person name="Choi D."/>
        </authorList>
    </citation>
    <scope>NUCLEOTIDE SEQUENCE [LARGE SCALE GENOMIC DNA]</scope>
    <source>
        <strain evidence="2">cv. CM334</strain>
    </source>
</reference>
<name>A0A2G2ZNF7_CAPAN</name>
<sequence>MTTNIVKLLNSVLTDERKYPVSYIFNLIAKKFVENFMEWHAFVGMSKYKFVDSAKKILRDNKRASNFLYVTNANGDLDQYIVLDSGVTAKVNLLERSCSYRKYGLVKLSYEHPMANLQSKYGDGEGYGNSIYE</sequence>
<dbReference type="Proteomes" id="UP000222542">
    <property type="component" value="Unassembled WGS sequence"/>
</dbReference>
<evidence type="ECO:0000313" key="2">
    <source>
        <dbReference type="Proteomes" id="UP000222542"/>
    </source>
</evidence>
<organism evidence="1 2">
    <name type="scientific">Capsicum annuum</name>
    <name type="common">Capsicum pepper</name>
    <dbReference type="NCBI Taxonomy" id="4072"/>
    <lineage>
        <taxon>Eukaryota</taxon>
        <taxon>Viridiplantae</taxon>
        <taxon>Streptophyta</taxon>
        <taxon>Embryophyta</taxon>
        <taxon>Tracheophyta</taxon>
        <taxon>Spermatophyta</taxon>
        <taxon>Magnoliopsida</taxon>
        <taxon>eudicotyledons</taxon>
        <taxon>Gunneridae</taxon>
        <taxon>Pentapetalae</taxon>
        <taxon>asterids</taxon>
        <taxon>lamiids</taxon>
        <taxon>Solanales</taxon>
        <taxon>Solanaceae</taxon>
        <taxon>Solanoideae</taxon>
        <taxon>Capsiceae</taxon>
        <taxon>Capsicum</taxon>
    </lineage>
</organism>
<evidence type="ECO:0000313" key="1">
    <source>
        <dbReference type="EMBL" id="PHT83481.1"/>
    </source>
</evidence>
<dbReference type="AlphaFoldDB" id="A0A2G2ZNF7"/>
<reference evidence="1 2" key="2">
    <citation type="journal article" date="2017" name="Genome Biol.">
        <title>New reference genome sequences of hot pepper reveal the massive evolution of plant disease-resistance genes by retroduplication.</title>
        <authorList>
            <person name="Kim S."/>
            <person name="Park J."/>
            <person name="Yeom S.I."/>
            <person name="Kim Y.M."/>
            <person name="Seo E."/>
            <person name="Kim K.T."/>
            <person name="Kim M.S."/>
            <person name="Lee J.M."/>
            <person name="Cheong K."/>
            <person name="Shin H.S."/>
            <person name="Kim S.B."/>
            <person name="Han K."/>
            <person name="Lee J."/>
            <person name="Park M."/>
            <person name="Lee H.A."/>
            <person name="Lee H.Y."/>
            <person name="Lee Y."/>
            <person name="Oh S."/>
            <person name="Lee J.H."/>
            <person name="Choi E."/>
            <person name="Choi E."/>
            <person name="Lee S.E."/>
            <person name="Jeon J."/>
            <person name="Kim H."/>
            <person name="Choi G."/>
            <person name="Song H."/>
            <person name="Lee J."/>
            <person name="Lee S.C."/>
            <person name="Kwon J.K."/>
            <person name="Lee H.Y."/>
            <person name="Koo N."/>
            <person name="Hong Y."/>
            <person name="Kim R.W."/>
            <person name="Kang W.H."/>
            <person name="Huh J.H."/>
            <person name="Kang B.C."/>
            <person name="Yang T.J."/>
            <person name="Lee Y.H."/>
            <person name="Bennetzen J.L."/>
            <person name="Choi D."/>
        </authorList>
    </citation>
    <scope>NUCLEOTIDE SEQUENCE [LARGE SCALE GENOMIC DNA]</scope>
    <source>
        <strain evidence="2">cv. CM334</strain>
    </source>
</reference>
<keyword evidence="2" id="KW-1185">Reference proteome</keyword>
<comment type="caution">
    <text evidence="1">The sequence shown here is derived from an EMBL/GenBank/DDBJ whole genome shotgun (WGS) entry which is preliminary data.</text>
</comment>
<proteinExistence type="predicted"/>
<dbReference type="EMBL" id="AYRZ02000004">
    <property type="protein sequence ID" value="PHT83481.1"/>
    <property type="molecule type" value="Genomic_DNA"/>
</dbReference>
<dbReference type="Gramene" id="PHT83481">
    <property type="protein sequence ID" value="PHT83481"/>
    <property type="gene ID" value="T459_11924"/>
</dbReference>
<accession>A0A2G2ZNF7</accession>
<gene>
    <name evidence="1" type="ORF">T459_11924</name>
</gene>
<protein>
    <submittedName>
        <fullName evidence="1">Uncharacterized protein</fullName>
    </submittedName>
</protein>